<feature type="binding site" evidence="13">
    <location>
        <position position="220"/>
    </location>
    <ligand>
        <name>FMN</name>
        <dbReference type="ChEBI" id="CHEBI:58210"/>
    </ligand>
</feature>
<dbReference type="NCBIfam" id="NF003648">
    <property type="entry name" value="PRK05286.2-1"/>
    <property type="match status" value="1"/>
</dbReference>
<feature type="binding site" evidence="13">
    <location>
        <position position="184"/>
    </location>
    <ligand>
        <name>FMN</name>
        <dbReference type="ChEBI" id="CHEBI:58210"/>
    </ligand>
</feature>
<dbReference type="SUPFAM" id="SSF51395">
    <property type="entry name" value="FMN-linked oxidoreductases"/>
    <property type="match status" value="1"/>
</dbReference>
<comment type="catalytic activity">
    <reaction evidence="12 13">
        <text>(S)-dihydroorotate + a quinone = orotate + a quinol</text>
        <dbReference type="Rhea" id="RHEA:30187"/>
        <dbReference type="ChEBI" id="CHEBI:24646"/>
        <dbReference type="ChEBI" id="CHEBI:30839"/>
        <dbReference type="ChEBI" id="CHEBI:30864"/>
        <dbReference type="ChEBI" id="CHEBI:132124"/>
        <dbReference type="EC" id="1.3.5.2"/>
    </reaction>
</comment>
<evidence type="ECO:0000256" key="2">
    <source>
        <dbReference type="ARBA" id="ARBA00004202"/>
    </source>
</evidence>
<dbReference type="PROSITE" id="PS00911">
    <property type="entry name" value="DHODEHASE_1"/>
    <property type="match status" value="1"/>
</dbReference>
<sequence length="360" mass="37556">MTPAPRHPVYALLRRLFFLVPPERIHTLVFAALRGVTAVAPVGNLLHRRLGPTDPALASTVFGVRFPGPLGLAAGFDKDGLGLHTWGALGFGYAEVGTVTARPQAGNPAPRMFRLPADRALLNRMGFNNLGAGALAIRLARHRPDVPVGVNIGKTKTTPPEGAADDYGASARLVGPLASYLVVNVSSPNTPGLRDLQAVESLRPILSAVRSQTSTPVLVKIAPDLADSDVDAIADLAVELGLAGIVATNTTISRDGLITPGVDRLGPGGISGPPVARRAVEVLRRLYGRVGDRLVLISVGGIETADDAWERITAGASLLQGYTGFVYGGGMWPKHIHDGIARRLRDGGFASLTDAVGSAA</sequence>
<dbReference type="PROSITE" id="PS00912">
    <property type="entry name" value="DHODEHASE_2"/>
    <property type="match status" value="1"/>
</dbReference>
<feature type="binding site" evidence="13">
    <location>
        <position position="184"/>
    </location>
    <ligand>
        <name>substrate</name>
    </ligand>
</feature>
<dbReference type="PANTHER" id="PTHR48109">
    <property type="entry name" value="DIHYDROOROTATE DEHYDROGENASE (QUINONE), MITOCHONDRIAL-RELATED"/>
    <property type="match status" value="1"/>
</dbReference>
<dbReference type="NCBIfam" id="TIGR01036">
    <property type="entry name" value="pyrD_sub2"/>
    <property type="match status" value="1"/>
</dbReference>
<feature type="binding site" evidence="13">
    <location>
        <position position="151"/>
    </location>
    <ligand>
        <name>FMN</name>
        <dbReference type="ChEBI" id="CHEBI:58210"/>
    </ligand>
</feature>
<evidence type="ECO:0000256" key="11">
    <source>
        <dbReference type="ARBA" id="ARBA00023136"/>
    </source>
</evidence>
<reference evidence="15 16" key="1">
    <citation type="submission" date="2015-03" db="EMBL/GenBank/DDBJ databases">
        <authorList>
            <person name="Murphy D."/>
        </authorList>
    </citation>
    <scope>NUCLEOTIDE SEQUENCE [LARGE SCALE GENOMIC DNA]</scope>
    <source>
        <strain evidence="15 16">DSM 44277</strain>
    </source>
</reference>
<evidence type="ECO:0000256" key="9">
    <source>
        <dbReference type="ARBA" id="ARBA00022975"/>
    </source>
</evidence>
<dbReference type="GO" id="GO:0005886">
    <property type="term" value="C:plasma membrane"/>
    <property type="evidence" value="ECO:0007669"/>
    <property type="project" value="UniProtKB-SubCell"/>
</dbReference>
<comment type="similarity">
    <text evidence="4 13">Belongs to the dihydroorotate dehydrogenase family. Type 2 subfamily.</text>
</comment>
<evidence type="ECO:0000259" key="14">
    <source>
        <dbReference type="Pfam" id="PF01180"/>
    </source>
</evidence>
<accession>A0A0U0W495</accession>
<dbReference type="InterPro" id="IPR050074">
    <property type="entry name" value="DHO_dehydrogenase"/>
</dbReference>
<feature type="binding site" evidence="13">
    <location>
        <position position="301"/>
    </location>
    <ligand>
        <name>FMN</name>
        <dbReference type="ChEBI" id="CHEBI:58210"/>
    </ligand>
</feature>
<keyword evidence="6 13" id="KW-1003">Cell membrane</keyword>
<dbReference type="AlphaFoldDB" id="A0A0U0W495"/>
<dbReference type="UniPathway" id="UPA00070">
    <property type="reaction ID" value="UER00946"/>
</dbReference>
<keyword evidence="11 13" id="KW-0472">Membrane</keyword>
<feature type="binding site" evidence="13">
    <location>
        <position position="189"/>
    </location>
    <ligand>
        <name>substrate</name>
    </ligand>
</feature>
<dbReference type="NCBIfam" id="NF003652">
    <property type="entry name" value="PRK05286.2-5"/>
    <property type="match status" value="1"/>
</dbReference>
<organism evidence="15 16">
    <name type="scientific">Mycobacterium bohemicum DSM 44277</name>
    <dbReference type="NCBI Taxonomy" id="1236609"/>
    <lineage>
        <taxon>Bacteria</taxon>
        <taxon>Bacillati</taxon>
        <taxon>Actinomycetota</taxon>
        <taxon>Actinomycetes</taxon>
        <taxon>Mycobacteriales</taxon>
        <taxon>Mycobacteriaceae</taxon>
        <taxon>Mycobacterium</taxon>
    </lineage>
</organism>
<comment type="subunit">
    <text evidence="5 13">Monomer.</text>
</comment>
<dbReference type="InterPro" id="IPR005719">
    <property type="entry name" value="Dihydroorotate_DH_2"/>
</dbReference>
<name>A0A0U0W495_MYCBE</name>
<feature type="binding site" evidence="13">
    <location>
        <begin position="123"/>
        <end position="127"/>
    </location>
    <ligand>
        <name>substrate</name>
    </ligand>
</feature>
<keyword evidence="9 13" id="KW-0665">Pyrimidine biosynthesis</keyword>
<proteinExistence type="inferred from homology"/>
<protein>
    <recommendedName>
        <fullName evidence="13">Dihydroorotate dehydrogenase (quinone)</fullName>
        <ecNumber evidence="13">1.3.5.2</ecNumber>
    </recommendedName>
    <alternativeName>
        <fullName evidence="13">DHOdehase</fullName>
        <shortName evidence="13">DHOD</shortName>
        <shortName evidence="13">DHODase</shortName>
    </alternativeName>
    <alternativeName>
        <fullName evidence="13">Dihydroorotate oxidase</fullName>
    </alternativeName>
</protein>
<evidence type="ECO:0000256" key="12">
    <source>
        <dbReference type="ARBA" id="ARBA00048639"/>
    </source>
</evidence>
<gene>
    <name evidence="13" type="primary">pyrD</name>
    <name evidence="15" type="ORF">BN971_00409</name>
</gene>
<comment type="subcellular location">
    <subcellularLocation>
        <location evidence="2 13">Cell membrane</location>
        <topology evidence="2 13">Peripheral membrane protein</topology>
    </subcellularLocation>
</comment>
<dbReference type="Pfam" id="PF01180">
    <property type="entry name" value="DHO_dh"/>
    <property type="match status" value="1"/>
</dbReference>
<feature type="binding site" evidence="13">
    <location>
        <position position="272"/>
    </location>
    <ligand>
        <name>FMN</name>
        <dbReference type="ChEBI" id="CHEBI:58210"/>
    </ligand>
</feature>
<evidence type="ECO:0000256" key="4">
    <source>
        <dbReference type="ARBA" id="ARBA00005359"/>
    </source>
</evidence>
<feature type="binding site" evidence="13">
    <location>
        <position position="248"/>
    </location>
    <ligand>
        <name>FMN</name>
        <dbReference type="ChEBI" id="CHEBI:58210"/>
    </ligand>
</feature>
<dbReference type="InterPro" id="IPR001295">
    <property type="entry name" value="Dihydroorotate_DH_CS"/>
</dbReference>
<feature type="binding site" evidence="13">
    <location>
        <position position="78"/>
    </location>
    <ligand>
        <name>substrate</name>
    </ligand>
</feature>
<dbReference type="EC" id="1.3.5.2" evidence="13"/>
<evidence type="ECO:0000256" key="8">
    <source>
        <dbReference type="ARBA" id="ARBA00022643"/>
    </source>
</evidence>
<feature type="domain" description="Dihydroorotate dehydrogenase catalytic" evidence="14">
    <location>
        <begin position="57"/>
        <end position="344"/>
    </location>
</feature>
<evidence type="ECO:0000256" key="1">
    <source>
        <dbReference type="ARBA" id="ARBA00003125"/>
    </source>
</evidence>
<dbReference type="Gene3D" id="3.20.20.70">
    <property type="entry name" value="Aldolase class I"/>
    <property type="match status" value="1"/>
</dbReference>
<feature type="binding site" evidence="13">
    <location>
        <position position="98"/>
    </location>
    <ligand>
        <name>FMN</name>
        <dbReference type="ChEBI" id="CHEBI:58210"/>
    </ligand>
</feature>
<evidence type="ECO:0000313" key="15">
    <source>
        <dbReference type="EMBL" id="CPR04298.1"/>
    </source>
</evidence>
<dbReference type="EMBL" id="CSTD01000001">
    <property type="protein sequence ID" value="CPR04298.1"/>
    <property type="molecule type" value="Genomic_DNA"/>
</dbReference>
<dbReference type="GO" id="GO:0044205">
    <property type="term" value="P:'de novo' UMP biosynthetic process"/>
    <property type="evidence" value="ECO:0007669"/>
    <property type="project" value="UniProtKB-UniRule"/>
</dbReference>
<dbReference type="PANTHER" id="PTHR48109:SF4">
    <property type="entry name" value="DIHYDROOROTATE DEHYDROGENASE (QUINONE), MITOCHONDRIAL"/>
    <property type="match status" value="1"/>
</dbReference>
<dbReference type="GO" id="GO:0005737">
    <property type="term" value="C:cytoplasm"/>
    <property type="evidence" value="ECO:0007669"/>
    <property type="project" value="InterPro"/>
</dbReference>
<evidence type="ECO:0000313" key="16">
    <source>
        <dbReference type="Proteomes" id="UP000198875"/>
    </source>
</evidence>
<dbReference type="HAMAP" id="MF_00225">
    <property type="entry name" value="DHO_dh_type2"/>
    <property type="match status" value="1"/>
</dbReference>
<comment type="function">
    <text evidence="1 13">Catalyzes the conversion of dihydroorotate to orotate with quinone as electron acceptor.</text>
</comment>
<feature type="binding site" evidence="13">
    <location>
        <begin position="74"/>
        <end position="78"/>
    </location>
    <ligand>
        <name>FMN</name>
        <dbReference type="ChEBI" id="CHEBI:58210"/>
    </ligand>
</feature>
<evidence type="ECO:0000256" key="7">
    <source>
        <dbReference type="ARBA" id="ARBA00022630"/>
    </source>
</evidence>
<evidence type="ECO:0000256" key="10">
    <source>
        <dbReference type="ARBA" id="ARBA00023002"/>
    </source>
</evidence>
<dbReference type="CDD" id="cd04738">
    <property type="entry name" value="DHOD_2_like"/>
    <property type="match status" value="1"/>
</dbReference>
<keyword evidence="7 13" id="KW-0285">Flavoprotein</keyword>
<dbReference type="GO" id="GO:0006207">
    <property type="term" value="P:'de novo' pyrimidine nucleobase biosynthetic process"/>
    <property type="evidence" value="ECO:0007669"/>
    <property type="project" value="UniProtKB-UniRule"/>
</dbReference>
<feature type="active site" description="Nucleophile" evidence="13">
    <location>
        <position position="187"/>
    </location>
</feature>
<dbReference type="OrthoDB" id="9802377at2"/>
<dbReference type="GO" id="GO:0106430">
    <property type="term" value="F:dihydroorotate dehydrogenase (quinone) activity"/>
    <property type="evidence" value="ECO:0007669"/>
    <property type="project" value="UniProtKB-EC"/>
</dbReference>
<dbReference type="InterPro" id="IPR013785">
    <property type="entry name" value="Aldolase_TIM"/>
</dbReference>
<evidence type="ECO:0000256" key="6">
    <source>
        <dbReference type="ARBA" id="ARBA00022475"/>
    </source>
</evidence>
<comment type="pathway">
    <text evidence="3 13">Pyrimidine metabolism; UMP biosynthesis via de novo pathway; orotate from (S)-dihydroorotate (quinone route): step 1/1.</text>
</comment>
<dbReference type="FunFam" id="3.20.20.70:FF:000123">
    <property type="entry name" value="Dihydroorotate dehydrogenase (quinone)"/>
    <property type="match status" value="1"/>
</dbReference>
<evidence type="ECO:0000256" key="3">
    <source>
        <dbReference type="ARBA" id="ARBA00005161"/>
    </source>
</evidence>
<dbReference type="Proteomes" id="UP000198875">
    <property type="component" value="Unassembled WGS sequence"/>
</dbReference>
<evidence type="ECO:0000256" key="5">
    <source>
        <dbReference type="ARBA" id="ARBA00011245"/>
    </source>
</evidence>
<comment type="cofactor">
    <cofactor evidence="13">
        <name>FMN</name>
        <dbReference type="ChEBI" id="CHEBI:58210"/>
    </cofactor>
    <text evidence="13">Binds 1 FMN per subunit.</text>
</comment>
<feature type="binding site" evidence="13">
    <location>
        <begin position="249"/>
        <end position="250"/>
    </location>
    <ligand>
        <name>substrate</name>
    </ligand>
</feature>
<dbReference type="InterPro" id="IPR005720">
    <property type="entry name" value="Dihydroorotate_DH_cat"/>
</dbReference>
<evidence type="ECO:0000256" key="13">
    <source>
        <dbReference type="HAMAP-Rule" id="MF_00225"/>
    </source>
</evidence>
<keyword evidence="10 13" id="KW-0560">Oxidoreductase</keyword>
<keyword evidence="8 13" id="KW-0288">FMN</keyword>
<feature type="binding site" evidence="13">
    <location>
        <begin position="322"/>
        <end position="323"/>
    </location>
    <ligand>
        <name>FMN</name>
        <dbReference type="ChEBI" id="CHEBI:58210"/>
    </ligand>
</feature>